<evidence type="ECO:0000256" key="5">
    <source>
        <dbReference type="ARBA" id="ARBA00022475"/>
    </source>
</evidence>
<dbReference type="GO" id="GO:0016887">
    <property type="term" value="F:ATP hydrolysis activity"/>
    <property type="evidence" value="ECO:0007669"/>
    <property type="project" value="InterPro"/>
</dbReference>
<comment type="similarity">
    <text evidence="11">Belongs to the binding-protein-dependent transport system permease family.</text>
</comment>
<evidence type="ECO:0000259" key="12">
    <source>
        <dbReference type="PROSITE" id="PS50893"/>
    </source>
</evidence>
<dbReference type="Proteomes" id="UP000669179">
    <property type="component" value="Unassembled WGS sequence"/>
</dbReference>
<proteinExistence type="inferred from homology"/>
<evidence type="ECO:0000256" key="6">
    <source>
        <dbReference type="ARBA" id="ARBA00022692"/>
    </source>
</evidence>
<evidence type="ECO:0000256" key="2">
    <source>
        <dbReference type="ARBA" id="ARBA00004202"/>
    </source>
</evidence>
<organism evidence="14 15">
    <name type="scientific">Actinomadura barringtoniae</name>
    <dbReference type="NCBI Taxonomy" id="1427535"/>
    <lineage>
        <taxon>Bacteria</taxon>
        <taxon>Bacillati</taxon>
        <taxon>Actinomycetota</taxon>
        <taxon>Actinomycetes</taxon>
        <taxon>Streptosporangiales</taxon>
        <taxon>Thermomonosporaceae</taxon>
        <taxon>Actinomadura</taxon>
    </lineage>
</organism>
<reference evidence="14" key="1">
    <citation type="submission" date="2021-03" db="EMBL/GenBank/DDBJ databases">
        <authorList>
            <person name="Kanchanasin P."/>
            <person name="Saeng-In P."/>
            <person name="Phongsopitanun W."/>
            <person name="Yuki M."/>
            <person name="Kudo T."/>
            <person name="Ohkuma M."/>
            <person name="Tanasupawat S."/>
        </authorList>
    </citation>
    <scope>NUCLEOTIDE SEQUENCE</scope>
    <source>
        <strain evidence="14">GKU 128</strain>
    </source>
</reference>
<evidence type="ECO:0000256" key="9">
    <source>
        <dbReference type="ARBA" id="ARBA00022989"/>
    </source>
</evidence>
<dbReference type="CDD" id="cd06261">
    <property type="entry name" value="TM_PBP2"/>
    <property type="match status" value="1"/>
</dbReference>
<dbReference type="InterPro" id="IPR017871">
    <property type="entry name" value="ABC_transporter-like_CS"/>
</dbReference>
<dbReference type="NCBIfam" id="TIGR01727">
    <property type="entry name" value="oligo_HPY"/>
    <property type="match status" value="1"/>
</dbReference>
<comment type="subcellular location">
    <subcellularLocation>
        <location evidence="11">Cell membrane</location>
        <topology evidence="11">Multi-pass membrane protein</topology>
    </subcellularLocation>
    <subcellularLocation>
        <location evidence="2">Cell membrane</location>
        <topology evidence="2">Peripheral membrane protein</topology>
    </subcellularLocation>
    <subcellularLocation>
        <location evidence="1">Membrane</location>
        <topology evidence="1">Multi-pass membrane protein</topology>
    </subcellularLocation>
</comment>
<keyword evidence="4 11" id="KW-0813">Transport</keyword>
<comment type="caution">
    <text evidence="14">The sequence shown here is derived from an EMBL/GenBank/DDBJ whole genome shotgun (WGS) entry which is preliminary data.</text>
</comment>
<dbReference type="GO" id="GO:0015833">
    <property type="term" value="P:peptide transport"/>
    <property type="evidence" value="ECO:0007669"/>
    <property type="project" value="InterPro"/>
</dbReference>
<feature type="transmembrane region" description="Helical" evidence="11">
    <location>
        <begin position="188"/>
        <end position="217"/>
    </location>
</feature>
<dbReference type="SUPFAM" id="SSF52540">
    <property type="entry name" value="P-loop containing nucleoside triphosphate hydrolases"/>
    <property type="match status" value="1"/>
</dbReference>
<dbReference type="PANTHER" id="PTHR43297:SF2">
    <property type="entry name" value="DIPEPTIDE TRANSPORT ATP-BINDING PROTEIN DPPD"/>
    <property type="match status" value="1"/>
</dbReference>
<keyword evidence="6 11" id="KW-0812">Transmembrane</keyword>
<keyword evidence="7" id="KW-0547">Nucleotide-binding</keyword>
<dbReference type="GO" id="GO:0055085">
    <property type="term" value="P:transmembrane transport"/>
    <property type="evidence" value="ECO:0007669"/>
    <property type="project" value="InterPro"/>
</dbReference>
<keyword evidence="9 11" id="KW-1133">Transmembrane helix</keyword>
<keyword evidence="5" id="KW-1003">Cell membrane</keyword>
<feature type="transmembrane region" description="Helical" evidence="11">
    <location>
        <begin position="111"/>
        <end position="133"/>
    </location>
</feature>
<evidence type="ECO:0000256" key="8">
    <source>
        <dbReference type="ARBA" id="ARBA00022840"/>
    </source>
</evidence>
<dbReference type="SMART" id="SM00382">
    <property type="entry name" value="AAA"/>
    <property type="match status" value="1"/>
</dbReference>
<evidence type="ECO:0000259" key="13">
    <source>
        <dbReference type="PROSITE" id="PS50928"/>
    </source>
</evidence>
<keyword evidence="10 11" id="KW-0472">Membrane</keyword>
<evidence type="ECO:0000313" key="14">
    <source>
        <dbReference type="EMBL" id="MBO2448689.1"/>
    </source>
</evidence>
<gene>
    <name evidence="14" type="ORF">J4573_16425</name>
</gene>
<evidence type="ECO:0000256" key="10">
    <source>
        <dbReference type="ARBA" id="ARBA00023136"/>
    </source>
</evidence>
<dbReference type="PROSITE" id="PS00211">
    <property type="entry name" value="ABC_TRANSPORTER_1"/>
    <property type="match status" value="1"/>
</dbReference>
<dbReference type="Pfam" id="PF12911">
    <property type="entry name" value="OppC_N"/>
    <property type="match status" value="1"/>
</dbReference>
<accession>A0A939T4U2</accession>
<dbReference type="InterPro" id="IPR035906">
    <property type="entry name" value="MetI-like_sf"/>
</dbReference>
<dbReference type="Pfam" id="PF00528">
    <property type="entry name" value="BPD_transp_1"/>
    <property type="match status" value="1"/>
</dbReference>
<dbReference type="InterPro" id="IPR000515">
    <property type="entry name" value="MetI-like"/>
</dbReference>
<dbReference type="RefSeq" id="WP_208256350.1">
    <property type="nucleotide sequence ID" value="NZ_JAGEOJ010000006.1"/>
</dbReference>
<feature type="transmembrane region" description="Helical" evidence="11">
    <location>
        <begin position="78"/>
        <end position="99"/>
    </location>
</feature>
<dbReference type="Pfam" id="PF08352">
    <property type="entry name" value="oligo_HPY"/>
    <property type="match status" value="1"/>
</dbReference>
<feature type="domain" description="ABC transporter" evidence="12">
    <location>
        <begin position="317"/>
        <end position="567"/>
    </location>
</feature>
<dbReference type="InterPro" id="IPR025966">
    <property type="entry name" value="OppC_N"/>
</dbReference>
<evidence type="ECO:0000256" key="3">
    <source>
        <dbReference type="ARBA" id="ARBA00005417"/>
    </source>
</evidence>
<dbReference type="AlphaFoldDB" id="A0A939T4U2"/>
<feature type="domain" description="ABC transmembrane type-1" evidence="13">
    <location>
        <begin position="75"/>
        <end position="264"/>
    </location>
</feature>
<dbReference type="Gene3D" id="3.40.50.300">
    <property type="entry name" value="P-loop containing nucleotide triphosphate hydrolases"/>
    <property type="match status" value="1"/>
</dbReference>
<keyword evidence="15" id="KW-1185">Reference proteome</keyword>
<dbReference type="GO" id="GO:0005886">
    <property type="term" value="C:plasma membrane"/>
    <property type="evidence" value="ECO:0007669"/>
    <property type="project" value="UniProtKB-SubCell"/>
</dbReference>
<dbReference type="InterPro" id="IPR027417">
    <property type="entry name" value="P-loop_NTPase"/>
</dbReference>
<keyword evidence="8" id="KW-0067">ATP-binding</keyword>
<protein>
    <submittedName>
        <fullName evidence="14">Dipeptide/oligopeptide/nickel ABC transporter permease/ATP-binding protein</fullName>
    </submittedName>
</protein>
<dbReference type="CDD" id="cd03257">
    <property type="entry name" value="ABC_NikE_OppD_transporters"/>
    <property type="match status" value="1"/>
</dbReference>
<dbReference type="InterPro" id="IPR003439">
    <property type="entry name" value="ABC_transporter-like_ATP-bd"/>
</dbReference>
<dbReference type="PROSITE" id="PS50893">
    <property type="entry name" value="ABC_TRANSPORTER_2"/>
    <property type="match status" value="1"/>
</dbReference>
<comment type="similarity">
    <text evidence="3">Belongs to the ABC transporter superfamily.</text>
</comment>
<name>A0A939T4U2_9ACTN</name>
<dbReference type="Gene3D" id="1.10.3720.10">
    <property type="entry name" value="MetI-like"/>
    <property type="match status" value="1"/>
</dbReference>
<dbReference type="SUPFAM" id="SSF161098">
    <property type="entry name" value="MetI-like"/>
    <property type="match status" value="1"/>
</dbReference>
<dbReference type="PROSITE" id="PS50928">
    <property type="entry name" value="ABC_TM1"/>
    <property type="match status" value="1"/>
</dbReference>
<sequence>MTFTRVLAAFRSPLAALSLLWLAAICLTSVFASVLAPQDPLAQDLPAANQGPTGAHLLGTDGLGRDELSRVMFGSATLLWGAAEATVIALLIGVSAGLLAGFSGKTVDRVLLWLADLSFALPGFIVIVALAVIYPRNTAVLMGALGVISAGGVLRFTRNLTRAVREELFVDAAYTAGLSRRRVMTRHILPVITAPLTVQAVLMLSAGVIVGASLSFLGLGGNPEKPSWGQMIYEASQQMTSDPWLMVPSGAALIFTVMALNFIGGSLGDLTPGTRAARGTRARARMRPVRSVVRRPEAHGVGAEEAAPPQDEPLLSVRGLTVSFPGAQDGGVQPVVDGVGFEVREGRALGLVGESGCGKSISVLAIPGLVPQPGAVTGGSIRFAGEELVGLGERQLNRFRGSRIGLISQEPMVALDPSFTVGSQLCEVLAHTAGVPRRRRRERCLELLAEAGIADPVRTAASYPHQLSGGMAQRAAIAMALAGSPQLLIADEPTTALDVTVQAEILDLLRELKEQRGMALLLVTHDLGVVADICDDMAVMYAGQVVEQGAVEDVLAAPLHPYTRGLLASTPESAAHTGRLSAIAGTVPQPKDWPTGCRFADRCPHAQERCRTAPVALESPVALKADDGRDAARCVRAVDLFVEARS</sequence>
<dbReference type="GO" id="GO:0005524">
    <property type="term" value="F:ATP binding"/>
    <property type="evidence" value="ECO:0007669"/>
    <property type="project" value="UniProtKB-KW"/>
</dbReference>
<evidence type="ECO:0000256" key="1">
    <source>
        <dbReference type="ARBA" id="ARBA00004141"/>
    </source>
</evidence>
<evidence type="ECO:0000256" key="11">
    <source>
        <dbReference type="RuleBase" id="RU363032"/>
    </source>
</evidence>
<evidence type="ECO:0000256" key="4">
    <source>
        <dbReference type="ARBA" id="ARBA00022448"/>
    </source>
</evidence>
<feature type="transmembrane region" description="Helical" evidence="11">
    <location>
        <begin position="244"/>
        <end position="263"/>
    </location>
</feature>
<dbReference type="Pfam" id="PF00005">
    <property type="entry name" value="ABC_tran"/>
    <property type="match status" value="1"/>
</dbReference>
<dbReference type="FunFam" id="3.40.50.300:FF:000016">
    <property type="entry name" value="Oligopeptide ABC transporter ATP-binding component"/>
    <property type="match status" value="1"/>
</dbReference>
<dbReference type="InterPro" id="IPR003593">
    <property type="entry name" value="AAA+_ATPase"/>
</dbReference>
<dbReference type="InterPro" id="IPR050388">
    <property type="entry name" value="ABC_Ni/Peptide_Import"/>
</dbReference>
<dbReference type="EMBL" id="JAGEOJ010000006">
    <property type="protein sequence ID" value="MBO2448689.1"/>
    <property type="molecule type" value="Genomic_DNA"/>
</dbReference>
<evidence type="ECO:0000313" key="15">
    <source>
        <dbReference type="Proteomes" id="UP000669179"/>
    </source>
</evidence>
<dbReference type="InterPro" id="IPR013563">
    <property type="entry name" value="Oligopep_ABC_C"/>
</dbReference>
<evidence type="ECO:0000256" key="7">
    <source>
        <dbReference type="ARBA" id="ARBA00022741"/>
    </source>
</evidence>
<feature type="transmembrane region" description="Helical" evidence="11">
    <location>
        <begin position="139"/>
        <end position="157"/>
    </location>
</feature>
<dbReference type="PANTHER" id="PTHR43297">
    <property type="entry name" value="OLIGOPEPTIDE TRANSPORT ATP-BINDING PROTEIN APPD"/>
    <property type="match status" value="1"/>
</dbReference>